<dbReference type="InParanoid" id="A0A4W6EQ49"/>
<accession>A0A4W6EQ49</accession>
<organism evidence="3 4">
    <name type="scientific">Lates calcarifer</name>
    <name type="common">Barramundi</name>
    <name type="synonym">Holocentrus calcarifer</name>
    <dbReference type="NCBI Taxonomy" id="8187"/>
    <lineage>
        <taxon>Eukaryota</taxon>
        <taxon>Metazoa</taxon>
        <taxon>Chordata</taxon>
        <taxon>Craniata</taxon>
        <taxon>Vertebrata</taxon>
        <taxon>Euteleostomi</taxon>
        <taxon>Actinopterygii</taxon>
        <taxon>Neopterygii</taxon>
        <taxon>Teleostei</taxon>
        <taxon>Neoteleostei</taxon>
        <taxon>Acanthomorphata</taxon>
        <taxon>Carangaria</taxon>
        <taxon>Carangaria incertae sedis</taxon>
        <taxon>Centropomidae</taxon>
        <taxon>Lates</taxon>
    </lineage>
</organism>
<proteinExistence type="predicted"/>
<reference evidence="4" key="1">
    <citation type="submission" date="2015-09" db="EMBL/GenBank/DDBJ databases">
        <authorList>
            <person name="Sai Rama Sridatta P."/>
        </authorList>
    </citation>
    <scope>NUCLEOTIDE SEQUENCE [LARGE SCALE GENOMIC DNA]</scope>
</reference>
<evidence type="ECO:0000313" key="4">
    <source>
        <dbReference type="Proteomes" id="UP000314980"/>
    </source>
</evidence>
<dbReference type="GO" id="GO:0005912">
    <property type="term" value="C:adherens junction"/>
    <property type="evidence" value="ECO:0007669"/>
    <property type="project" value="TreeGrafter"/>
</dbReference>
<feature type="compositionally biased region" description="Basic residues" evidence="2">
    <location>
        <begin position="42"/>
        <end position="52"/>
    </location>
</feature>
<evidence type="ECO:0000256" key="1">
    <source>
        <dbReference type="ARBA" id="ARBA00022737"/>
    </source>
</evidence>
<dbReference type="Ensembl" id="ENSLCAT00010040637.1">
    <property type="protein sequence ID" value="ENSLCAP00010039697.1"/>
    <property type="gene ID" value="ENSLCAG00010018547.1"/>
</dbReference>
<feature type="region of interest" description="Disordered" evidence="2">
    <location>
        <begin position="1"/>
        <end position="65"/>
    </location>
</feature>
<feature type="region of interest" description="Disordered" evidence="2">
    <location>
        <begin position="111"/>
        <end position="221"/>
    </location>
</feature>
<dbReference type="AlphaFoldDB" id="A0A4W6EQ49"/>
<feature type="compositionally biased region" description="Polar residues" evidence="2">
    <location>
        <begin position="173"/>
        <end position="215"/>
    </location>
</feature>
<dbReference type="PANTHER" id="PTHR10372:SF3">
    <property type="entry name" value="PLAKOPHILIN-1"/>
    <property type="match status" value="1"/>
</dbReference>
<dbReference type="STRING" id="8187.ENSLCAP00010039697"/>
<dbReference type="PANTHER" id="PTHR10372">
    <property type="entry name" value="PLAKOPHILLIN-RELATED"/>
    <property type="match status" value="1"/>
</dbReference>
<protein>
    <submittedName>
        <fullName evidence="3">Uncharacterized protein</fullName>
    </submittedName>
</protein>
<feature type="compositionally biased region" description="Pro residues" evidence="2">
    <location>
        <begin position="150"/>
        <end position="163"/>
    </location>
</feature>
<dbReference type="GO" id="GO:0005634">
    <property type="term" value="C:nucleus"/>
    <property type="evidence" value="ECO:0007669"/>
    <property type="project" value="TreeGrafter"/>
</dbReference>
<dbReference type="InterPro" id="IPR028435">
    <property type="entry name" value="Plakophilin/d_Catenin"/>
</dbReference>
<keyword evidence="1" id="KW-0677">Repeat</keyword>
<evidence type="ECO:0000313" key="3">
    <source>
        <dbReference type="Ensembl" id="ENSLCAP00010039697.1"/>
    </source>
</evidence>
<dbReference type="Gene3D" id="1.25.10.10">
    <property type="entry name" value="Leucine-rich Repeat Variant"/>
    <property type="match status" value="1"/>
</dbReference>
<name>A0A4W6EQ49_LATCA</name>
<dbReference type="Proteomes" id="UP000314980">
    <property type="component" value="Unassembled WGS sequence"/>
</dbReference>
<dbReference type="InterPro" id="IPR011989">
    <property type="entry name" value="ARM-like"/>
</dbReference>
<feature type="compositionally biased region" description="Polar residues" evidence="2">
    <location>
        <begin position="54"/>
        <end position="65"/>
    </location>
</feature>
<reference evidence="3" key="2">
    <citation type="submission" date="2025-08" db="UniProtKB">
        <authorList>
            <consortium name="Ensembl"/>
        </authorList>
    </citation>
    <scope>IDENTIFICATION</scope>
</reference>
<evidence type="ECO:0000256" key="2">
    <source>
        <dbReference type="SAM" id="MobiDB-lite"/>
    </source>
</evidence>
<feature type="compositionally biased region" description="Polar residues" evidence="2">
    <location>
        <begin position="111"/>
        <end position="139"/>
    </location>
</feature>
<sequence length="419" mass="45727">MMPPDPLRSAMTIGNAEDTSLAVPSDNKLRSGQQRVLDQVHTIKRSKSKHGKNGSLSPSPTSVIPQTLTTYSEFGSFKFLPGKANGTYSRSTATTGYSKGFNVQKSRTMSTKTLGGRHFSSSGTWEQQIKASNWPQSPNGLKPSRSDPALAPPFSPAPAPVQAPAPLMRAKGQTVQSQHTVQTRVNRHSTYSMTNGSQLTNSQTRMVRPPSAQSHTEGKMGTIKTSKIELQQSAINSGINLSEITLKEAVEYLSHPDDNFQQFGATFIQHTTFKEERAKQEVRALSHKYTANASSADTPSKHAEVHCSLFSHHFCVSIVFFDRNSSKGALYEDLCVTCLKGKGGESICHHTWLLALFVAQGAVNASPHLKVLDFPQPFLPRFCIAGFRTRGYPLSGRPAAEPQLWGEPGCRWGSEEPGV</sequence>
<dbReference type="GO" id="GO:0005886">
    <property type="term" value="C:plasma membrane"/>
    <property type="evidence" value="ECO:0007669"/>
    <property type="project" value="TreeGrafter"/>
</dbReference>
<dbReference type="GO" id="GO:0005737">
    <property type="term" value="C:cytoplasm"/>
    <property type="evidence" value="ECO:0007669"/>
    <property type="project" value="TreeGrafter"/>
</dbReference>
<keyword evidence="4" id="KW-1185">Reference proteome</keyword>
<dbReference type="GO" id="GO:0098609">
    <property type="term" value="P:cell-cell adhesion"/>
    <property type="evidence" value="ECO:0007669"/>
    <property type="project" value="InterPro"/>
</dbReference>
<reference evidence="3" key="3">
    <citation type="submission" date="2025-09" db="UniProtKB">
        <authorList>
            <consortium name="Ensembl"/>
        </authorList>
    </citation>
    <scope>IDENTIFICATION</scope>
</reference>